<reference evidence="2" key="1">
    <citation type="submission" date="2022-08" db="EMBL/GenBank/DDBJ databases">
        <title>Reclassification of Massilia species as members of the genera Telluria, Duganella, Pseudoduganella, Mokoshia gen. nov. and Zemynaea gen. nov. using orthogonal and non-orthogonal genome-based approaches.</title>
        <authorList>
            <person name="Bowman J.P."/>
        </authorList>
    </citation>
    <scope>NUCLEOTIDE SEQUENCE</scope>
    <source>
        <strain evidence="2">LMG 11547</strain>
    </source>
</reference>
<dbReference type="RefSeq" id="WP_259448641.1">
    <property type="nucleotide sequence ID" value="NZ_CP119520.1"/>
</dbReference>
<feature type="transmembrane region" description="Helical" evidence="1">
    <location>
        <begin position="27"/>
        <end position="44"/>
    </location>
</feature>
<protein>
    <submittedName>
        <fullName evidence="2">Uncharacterized protein</fullName>
    </submittedName>
</protein>
<keyword evidence="3" id="KW-1185">Reference proteome</keyword>
<evidence type="ECO:0000256" key="1">
    <source>
        <dbReference type="SAM" id="Phobius"/>
    </source>
</evidence>
<evidence type="ECO:0000313" key="3">
    <source>
        <dbReference type="Proteomes" id="UP001165263"/>
    </source>
</evidence>
<keyword evidence="1" id="KW-0472">Membrane</keyword>
<sequence>MVLVTVSVFAVLALTLAIEGNSKAAAGAFIITILLAPLLFEAIWPGKYTLRKPDGDMEDNLVNRLRQFRADHPGLDGTILLGVMILLGIGLIADMLVRFVRLF</sequence>
<evidence type="ECO:0000313" key="2">
    <source>
        <dbReference type="EMBL" id="MCS0629503.1"/>
    </source>
</evidence>
<dbReference type="Proteomes" id="UP001165263">
    <property type="component" value="Unassembled WGS sequence"/>
</dbReference>
<organism evidence="2 3">
    <name type="scientific">Telluria mixta</name>
    <dbReference type="NCBI Taxonomy" id="34071"/>
    <lineage>
        <taxon>Bacteria</taxon>
        <taxon>Pseudomonadati</taxon>
        <taxon>Pseudomonadota</taxon>
        <taxon>Betaproteobacteria</taxon>
        <taxon>Burkholderiales</taxon>
        <taxon>Oxalobacteraceae</taxon>
        <taxon>Telluria group</taxon>
        <taxon>Telluria</taxon>
    </lineage>
</organism>
<comment type="caution">
    <text evidence="2">The sequence shown here is derived from an EMBL/GenBank/DDBJ whole genome shotgun (WGS) entry which is preliminary data.</text>
</comment>
<keyword evidence="1" id="KW-1133">Transmembrane helix</keyword>
<proteinExistence type="predicted"/>
<accession>A0ABT2BWJ3</accession>
<gene>
    <name evidence="2" type="ORF">NX786_09170</name>
</gene>
<dbReference type="EMBL" id="JANUHC010000003">
    <property type="protein sequence ID" value="MCS0629503.1"/>
    <property type="molecule type" value="Genomic_DNA"/>
</dbReference>
<name>A0ABT2BWJ3_9BURK</name>
<keyword evidence="1" id="KW-0812">Transmembrane</keyword>
<feature type="transmembrane region" description="Helical" evidence="1">
    <location>
        <begin position="74"/>
        <end position="93"/>
    </location>
</feature>